<dbReference type="GO" id="GO:0050808">
    <property type="term" value="P:synapse organization"/>
    <property type="evidence" value="ECO:0007669"/>
    <property type="project" value="TreeGrafter"/>
</dbReference>
<feature type="domain" description="EGF-like" evidence="15">
    <location>
        <begin position="2084"/>
        <end position="2121"/>
    </location>
</feature>
<dbReference type="GO" id="GO:0043025">
    <property type="term" value="C:neuronal cell body"/>
    <property type="evidence" value="ECO:0007669"/>
    <property type="project" value="TreeGrafter"/>
</dbReference>
<evidence type="ECO:0000256" key="2">
    <source>
        <dbReference type="ARBA" id="ARBA00022525"/>
    </source>
</evidence>
<dbReference type="CDD" id="cd00055">
    <property type="entry name" value="EGF_Lam"/>
    <property type="match status" value="1"/>
</dbReference>
<evidence type="ECO:0000256" key="8">
    <source>
        <dbReference type="ARBA" id="ARBA00023180"/>
    </source>
</evidence>
<evidence type="ECO:0000256" key="9">
    <source>
        <dbReference type="ARBA" id="ARBA00023292"/>
    </source>
</evidence>
<dbReference type="SMART" id="SM00181">
    <property type="entry name" value="EGF"/>
    <property type="match status" value="5"/>
</dbReference>
<gene>
    <name evidence="19" type="ORF">g.47071</name>
</gene>
<feature type="domain" description="Ig-like" evidence="17">
    <location>
        <begin position="1209"/>
        <end position="1293"/>
    </location>
</feature>
<dbReference type="GO" id="GO:0030424">
    <property type="term" value="C:axon"/>
    <property type="evidence" value="ECO:0007669"/>
    <property type="project" value="TreeGrafter"/>
</dbReference>
<keyword evidence="8" id="KW-0325">Glycoprotein</keyword>
<dbReference type="InterPro" id="IPR023415">
    <property type="entry name" value="LDLR_class-A_CS"/>
</dbReference>
<dbReference type="SUPFAM" id="SSF48726">
    <property type="entry name" value="Immunoglobulin"/>
    <property type="match status" value="11"/>
</dbReference>
<dbReference type="CDD" id="cd00096">
    <property type="entry name" value="Ig"/>
    <property type="match status" value="1"/>
</dbReference>
<dbReference type="PANTHER" id="PTHR45080:SF8">
    <property type="entry name" value="IG-LIKE DOMAIN-CONTAINING PROTEIN"/>
    <property type="match status" value="1"/>
</dbReference>
<feature type="disulfide bond" evidence="13">
    <location>
        <begin position="123"/>
        <end position="132"/>
    </location>
</feature>
<organism evidence="19">
    <name type="scientific">Graphocephala atropunctata</name>
    <dbReference type="NCBI Taxonomy" id="36148"/>
    <lineage>
        <taxon>Eukaryota</taxon>
        <taxon>Metazoa</taxon>
        <taxon>Ecdysozoa</taxon>
        <taxon>Arthropoda</taxon>
        <taxon>Hexapoda</taxon>
        <taxon>Insecta</taxon>
        <taxon>Pterygota</taxon>
        <taxon>Neoptera</taxon>
        <taxon>Paraneoptera</taxon>
        <taxon>Hemiptera</taxon>
        <taxon>Auchenorrhyncha</taxon>
        <taxon>Membracoidea</taxon>
        <taxon>Cicadellidae</taxon>
        <taxon>Cicadellinae</taxon>
        <taxon>Cicadellini</taxon>
        <taxon>Graphocephala</taxon>
    </lineage>
</organism>
<feature type="disulfide bond" evidence="13">
    <location>
        <begin position="70"/>
        <end position="79"/>
    </location>
</feature>
<evidence type="ECO:0000256" key="3">
    <source>
        <dbReference type="ARBA" id="ARBA00022530"/>
    </source>
</evidence>
<keyword evidence="10" id="KW-0393">Immunoglobulin domain</keyword>
<dbReference type="InterPro" id="IPR013098">
    <property type="entry name" value="Ig_I-set"/>
</dbReference>
<evidence type="ECO:0000256" key="7">
    <source>
        <dbReference type="ARBA" id="ARBA00023157"/>
    </source>
</evidence>
<reference evidence="19" key="1">
    <citation type="submission" date="2015-11" db="EMBL/GenBank/DDBJ databases">
        <title>De novo transcriptome assembly of four potential Pierce s Disease insect vectors from Arizona vineyards.</title>
        <authorList>
            <person name="Tassone E.E."/>
        </authorList>
    </citation>
    <scope>NUCLEOTIDE SEQUENCE</scope>
</reference>
<dbReference type="InterPro" id="IPR000034">
    <property type="entry name" value="Laminin_IV"/>
</dbReference>
<dbReference type="Pfam" id="PF00054">
    <property type="entry name" value="Laminin_G_1"/>
    <property type="match status" value="2"/>
</dbReference>
<feature type="domain" description="Ig-like" evidence="17">
    <location>
        <begin position="1434"/>
        <end position="1500"/>
    </location>
</feature>
<keyword evidence="5" id="KW-0677">Repeat</keyword>
<dbReference type="PROSITE" id="PS01209">
    <property type="entry name" value="LDLRA_1"/>
    <property type="match status" value="1"/>
</dbReference>
<dbReference type="InterPro" id="IPR007110">
    <property type="entry name" value="Ig-like_dom"/>
</dbReference>
<dbReference type="Pfam" id="PF07679">
    <property type="entry name" value="I-set"/>
    <property type="match status" value="1"/>
</dbReference>
<dbReference type="InterPro" id="IPR050958">
    <property type="entry name" value="Cell_Adh-Cytoskel_Orgn"/>
</dbReference>
<dbReference type="GO" id="GO:0005509">
    <property type="term" value="F:calcium ion binding"/>
    <property type="evidence" value="ECO:0007669"/>
    <property type="project" value="InterPro"/>
</dbReference>
<evidence type="ECO:0000256" key="13">
    <source>
        <dbReference type="PROSITE-ProRule" id="PRU00460"/>
    </source>
</evidence>
<dbReference type="SMART" id="SM00180">
    <property type="entry name" value="EGF_Lam"/>
    <property type="match status" value="2"/>
</dbReference>
<dbReference type="Gene3D" id="2.10.25.10">
    <property type="entry name" value="Laminin"/>
    <property type="match status" value="4"/>
</dbReference>
<dbReference type="PROSITE" id="PS00022">
    <property type="entry name" value="EGF_1"/>
    <property type="match status" value="3"/>
</dbReference>
<feature type="disulfide bond" evidence="12">
    <location>
        <begin position="1394"/>
        <end position="1412"/>
    </location>
</feature>
<dbReference type="Pfam" id="PF00052">
    <property type="entry name" value="Laminin_B"/>
    <property type="match status" value="1"/>
</dbReference>
<evidence type="ECO:0000256" key="11">
    <source>
        <dbReference type="PROSITE-ProRule" id="PRU00076"/>
    </source>
</evidence>
<dbReference type="EMBL" id="GEBQ01021993">
    <property type="protein sequence ID" value="JAT17984.1"/>
    <property type="molecule type" value="Transcribed_RNA"/>
</dbReference>
<dbReference type="InterPro" id="IPR003598">
    <property type="entry name" value="Ig_sub2"/>
</dbReference>
<feature type="domain" description="Ig-like" evidence="17">
    <location>
        <begin position="539"/>
        <end position="629"/>
    </location>
</feature>
<dbReference type="Gene3D" id="2.60.120.200">
    <property type="match status" value="2"/>
</dbReference>
<evidence type="ECO:0000259" key="16">
    <source>
        <dbReference type="PROSITE" id="PS50027"/>
    </source>
</evidence>
<dbReference type="Gene3D" id="2.60.40.10">
    <property type="entry name" value="Immunoglobulins"/>
    <property type="match status" value="11"/>
</dbReference>
<feature type="domain" description="Ig-like" evidence="17">
    <location>
        <begin position="1007"/>
        <end position="1100"/>
    </location>
</feature>
<keyword evidence="11" id="KW-0245">EGF-like domain</keyword>
<dbReference type="InterPro" id="IPR013783">
    <property type="entry name" value="Ig-like_fold"/>
</dbReference>
<dbReference type="PROSITE" id="PS50025">
    <property type="entry name" value="LAM_G_DOMAIN"/>
    <property type="match status" value="2"/>
</dbReference>
<feature type="disulfide bond" evidence="12">
    <location>
        <begin position="1387"/>
        <end position="1399"/>
    </location>
</feature>
<dbReference type="Pfam" id="PF00008">
    <property type="entry name" value="EGF"/>
    <property type="match status" value="2"/>
</dbReference>
<dbReference type="PANTHER" id="PTHR45080">
    <property type="entry name" value="CONTACTIN 5"/>
    <property type="match status" value="1"/>
</dbReference>
<dbReference type="SUPFAM" id="SSF49899">
    <property type="entry name" value="Concanavalin A-like lectins/glucanases"/>
    <property type="match status" value="2"/>
</dbReference>
<dbReference type="InterPro" id="IPR002172">
    <property type="entry name" value="LDrepeatLR_classA_rpt"/>
</dbReference>
<feature type="domain" description="Laminin EGF-like" evidence="16">
    <location>
        <begin position="51"/>
        <end position="98"/>
    </location>
</feature>
<feature type="disulfide bond" evidence="11">
    <location>
        <begin position="2053"/>
        <end position="2070"/>
    </location>
</feature>
<evidence type="ECO:0000256" key="12">
    <source>
        <dbReference type="PROSITE-ProRule" id="PRU00124"/>
    </source>
</evidence>
<dbReference type="Pfam" id="PF00057">
    <property type="entry name" value="Ldl_recept_a"/>
    <property type="match status" value="1"/>
</dbReference>
<dbReference type="SUPFAM" id="SSF57424">
    <property type="entry name" value="LDL receptor-like module"/>
    <property type="match status" value="1"/>
</dbReference>
<dbReference type="GO" id="GO:0008046">
    <property type="term" value="F:axon guidance receptor activity"/>
    <property type="evidence" value="ECO:0007669"/>
    <property type="project" value="TreeGrafter"/>
</dbReference>
<dbReference type="CDD" id="cd00054">
    <property type="entry name" value="EGF_CA"/>
    <property type="match status" value="3"/>
</dbReference>
<dbReference type="SMART" id="SM00409">
    <property type="entry name" value="IG"/>
    <property type="match status" value="11"/>
</dbReference>
<dbReference type="InterPro" id="IPR003599">
    <property type="entry name" value="Ig_sub"/>
</dbReference>
<comment type="caution">
    <text evidence="11">Lacks conserved residue(s) required for the propagation of feature annotation.</text>
</comment>
<dbReference type="Gene3D" id="4.10.400.10">
    <property type="entry name" value="Low-density Lipoprotein Receptor"/>
    <property type="match status" value="1"/>
</dbReference>
<evidence type="ECO:0000259" key="18">
    <source>
        <dbReference type="PROSITE" id="PS51115"/>
    </source>
</evidence>
<dbReference type="InterPro" id="IPR056863">
    <property type="entry name" value="LMN_ATRN_NET-like_EGF"/>
</dbReference>
<dbReference type="PROSITE" id="PS01248">
    <property type="entry name" value="EGF_LAM_1"/>
    <property type="match status" value="3"/>
</dbReference>
<feature type="disulfide bond" evidence="13">
    <location>
        <begin position="103"/>
        <end position="115"/>
    </location>
</feature>
<feature type="disulfide bond" evidence="11">
    <location>
        <begin position="1815"/>
        <end position="1824"/>
    </location>
</feature>
<feature type="domain" description="Ig-like" evidence="17">
    <location>
        <begin position="638"/>
        <end position="719"/>
    </location>
</feature>
<dbReference type="PROSITE" id="PS50026">
    <property type="entry name" value="EGF_3"/>
    <property type="match status" value="3"/>
</dbReference>
<feature type="non-terminal residue" evidence="19">
    <location>
        <position position="2138"/>
    </location>
</feature>
<evidence type="ECO:0000313" key="19">
    <source>
        <dbReference type="EMBL" id="JAT17984.1"/>
    </source>
</evidence>
<feature type="domain" description="Ig-like" evidence="17">
    <location>
        <begin position="1119"/>
        <end position="1199"/>
    </location>
</feature>
<feature type="domain" description="Laminin G" evidence="14">
    <location>
        <begin position="1613"/>
        <end position="1791"/>
    </location>
</feature>
<feature type="disulfide bond" evidence="11">
    <location>
        <begin position="1796"/>
        <end position="1813"/>
    </location>
</feature>
<dbReference type="SMART" id="SM00281">
    <property type="entry name" value="LamB"/>
    <property type="match status" value="1"/>
</dbReference>
<dbReference type="GO" id="GO:0005886">
    <property type="term" value="C:plasma membrane"/>
    <property type="evidence" value="ECO:0007669"/>
    <property type="project" value="TreeGrafter"/>
</dbReference>
<dbReference type="CDD" id="cd00112">
    <property type="entry name" value="LDLa"/>
    <property type="match status" value="1"/>
</dbReference>
<dbReference type="InterPro" id="IPR036055">
    <property type="entry name" value="LDL_receptor-like_sf"/>
</dbReference>
<dbReference type="InterPro" id="IPR036179">
    <property type="entry name" value="Ig-like_dom_sf"/>
</dbReference>
<dbReference type="SMART" id="SM00408">
    <property type="entry name" value="IGc2"/>
    <property type="match status" value="11"/>
</dbReference>
<evidence type="ECO:0000256" key="4">
    <source>
        <dbReference type="ARBA" id="ARBA00022729"/>
    </source>
</evidence>
<keyword evidence="2" id="KW-0964">Secreted</keyword>
<comment type="subcellular location">
    <subcellularLocation>
        <location evidence="1">Secreted</location>
        <location evidence="1">Extracellular space</location>
        <location evidence="1">Extracellular matrix</location>
        <location evidence="1">Basement membrane</location>
    </subcellularLocation>
</comment>
<dbReference type="Pfam" id="PF13927">
    <property type="entry name" value="Ig_3"/>
    <property type="match status" value="8"/>
</dbReference>
<dbReference type="PROSITE" id="PS50835">
    <property type="entry name" value="IG_LIKE"/>
    <property type="match status" value="11"/>
</dbReference>
<dbReference type="Gene3D" id="2.170.300.10">
    <property type="entry name" value="Tie2 ligand-binding domain superfamily"/>
    <property type="match status" value="2"/>
</dbReference>
<feature type="domain" description="Ig-like" evidence="17">
    <location>
        <begin position="1525"/>
        <end position="1604"/>
    </location>
</feature>
<keyword evidence="9 13" id="KW-0424">Laminin EGF-like domain</keyword>
<dbReference type="SMART" id="SM00282">
    <property type="entry name" value="LamG"/>
    <property type="match status" value="2"/>
</dbReference>
<keyword evidence="7 11" id="KW-1015">Disulfide bond</keyword>
<dbReference type="GO" id="GO:0005604">
    <property type="term" value="C:basement membrane"/>
    <property type="evidence" value="ECO:0007669"/>
    <property type="project" value="UniProtKB-SubCell"/>
</dbReference>
<evidence type="ECO:0000256" key="5">
    <source>
        <dbReference type="ARBA" id="ARBA00022737"/>
    </source>
</evidence>
<feature type="disulfide bond" evidence="12">
    <location>
        <begin position="1406"/>
        <end position="1421"/>
    </location>
</feature>
<feature type="domain" description="Ig-like" evidence="17">
    <location>
        <begin position="916"/>
        <end position="1002"/>
    </location>
</feature>
<feature type="non-terminal residue" evidence="19">
    <location>
        <position position="1"/>
    </location>
</feature>
<feature type="domain" description="Laminin G" evidence="14">
    <location>
        <begin position="1867"/>
        <end position="2048"/>
    </location>
</feature>
<feature type="domain" description="Ig-like" evidence="17">
    <location>
        <begin position="1328"/>
        <end position="1381"/>
    </location>
</feature>
<dbReference type="SMART" id="SM00179">
    <property type="entry name" value="EGF_CA"/>
    <property type="match status" value="3"/>
</dbReference>
<keyword evidence="4" id="KW-0732">Signal</keyword>
<keyword evidence="3" id="KW-0272">Extracellular matrix</keyword>
<evidence type="ECO:0000256" key="1">
    <source>
        <dbReference type="ARBA" id="ARBA00004302"/>
    </source>
</evidence>
<dbReference type="Pfam" id="PF13895">
    <property type="entry name" value="Ig_2"/>
    <property type="match status" value="1"/>
</dbReference>
<dbReference type="GO" id="GO:0048513">
    <property type="term" value="P:animal organ development"/>
    <property type="evidence" value="ECO:0007669"/>
    <property type="project" value="UniProtKB-ARBA"/>
</dbReference>
<dbReference type="PROSITE" id="PS51115">
    <property type="entry name" value="LAMININ_IVA"/>
    <property type="match status" value="1"/>
</dbReference>
<feature type="domain" description="EGF-like" evidence="15">
    <location>
        <begin position="1789"/>
        <end position="1825"/>
    </location>
</feature>
<dbReference type="PROSITE" id="PS50068">
    <property type="entry name" value="LDLRA_2"/>
    <property type="match status" value="1"/>
</dbReference>
<dbReference type="PROSITE" id="PS01186">
    <property type="entry name" value="EGF_2"/>
    <property type="match status" value="3"/>
</dbReference>
<feature type="domain" description="EGF-like" evidence="15">
    <location>
        <begin position="2044"/>
        <end position="2082"/>
    </location>
</feature>
<dbReference type="Pfam" id="PF00053">
    <property type="entry name" value="EGF_laminin"/>
    <property type="match status" value="3"/>
</dbReference>
<dbReference type="InterPro" id="IPR000742">
    <property type="entry name" value="EGF"/>
</dbReference>
<evidence type="ECO:0000256" key="6">
    <source>
        <dbReference type="ARBA" id="ARBA00022869"/>
    </source>
</evidence>
<dbReference type="InterPro" id="IPR001791">
    <property type="entry name" value="Laminin_G"/>
</dbReference>
<keyword evidence="6" id="KW-0084">Basement membrane</keyword>
<dbReference type="SMART" id="SM00192">
    <property type="entry name" value="LDLa"/>
    <property type="match status" value="1"/>
</dbReference>
<feature type="domain" description="Ig-like" evidence="17">
    <location>
        <begin position="733"/>
        <end position="820"/>
    </location>
</feature>
<protein>
    <recommendedName>
        <fullName evidence="20">Basement membrane-specific heparan sulfate proteoglycan core protein</fullName>
    </recommendedName>
</protein>
<feature type="disulfide bond" evidence="11">
    <location>
        <begin position="2072"/>
        <end position="2081"/>
    </location>
</feature>
<proteinExistence type="predicted"/>
<evidence type="ECO:0000256" key="10">
    <source>
        <dbReference type="ARBA" id="ARBA00023319"/>
    </source>
</evidence>
<dbReference type="Pfam" id="PF24973">
    <property type="entry name" value="EGF_LMN_ATRN"/>
    <property type="match status" value="1"/>
</dbReference>
<dbReference type="InterPro" id="IPR001881">
    <property type="entry name" value="EGF-like_Ca-bd_dom"/>
</dbReference>
<dbReference type="FunFam" id="2.60.40.10:FF:000032">
    <property type="entry name" value="palladin isoform X1"/>
    <property type="match status" value="2"/>
</dbReference>
<evidence type="ECO:0000259" key="17">
    <source>
        <dbReference type="PROSITE" id="PS50835"/>
    </source>
</evidence>
<dbReference type="GO" id="GO:0007156">
    <property type="term" value="P:homophilic cell adhesion via plasma membrane adhesion molecules"/>
    <property type="evidence" value="ECO:0007669"/>
    <property type="project" value="TreeGrafter"/>
</dbReference>
<dbReference type="CDD" id="cd00110">
    <property type="entry name" value="LamG"/>
    <property type="match status" value="2"/>
</dbReference>
<evidence type="ECO:0008006" key="20">
    <source>
        <dbReference type="Google" id="ProtNLM"/>
    </source>
</evidence>
<dbReference type="InterPro" id="IPR002049">
    <property type="entry name" value="LE_dom"/>
</dbReference>
<accession>A0A1B6L377</accession>
<evidence type="ECO:0000259" key="14">
    <source>
        <dbReference type="PROSITE" id="PS50025"/>
    </source>
</evidence>
<feature type="domain" description="Ig-like" evidence="17">
    <location>
        <begin position="830"/>
        <end position="909"/>
    </location>
</feature>
<dbReference type="FunFam" id="2.10.25.10:FF:000188">
    <property type="entry name" value="Laminin subunit gamma 2"/>
    <property type="match status" value="1"/>
</dbReference>
<dbReference type="SUPFAM" id="SSF57196">
    <property type="entry name" value="EGF/Laminin"/>
    <property type="match status" value="4"/>
</dbReference>
<name>A0A1B6L377_9HEMI</name>
<dbReference type="PROSITE" id="PS50027">
    <property type="entry name" value="EGF_LAM_2"/>
    <property type="match status" value="2"/>
</dbReference>
<dbReference type="InterPro" id="IPR013320">
    <property type="entry name" value="ConA-like_dom_sf"/>
</dbReference>
<feature type="disulfide bond" evidence="11">
    <location>
        <begin position="2111"/>
        <end position="2120"/>
    </location>
</feature>
<evidence type="ECO:0000259" key="15">
    <source>
        <dbReference type="PROSITE" id="PS50026"/>
    </source>
</evidence>
<sequence>ATDDRNTGQNRAVEVELCHCPQGYRGTSCEECDAGYTRMEEGVYLGACEPCSCNGYSSECDPDTGRCLNCQGNTMGEKCDQCVPGYEGSPGAGVPCTPEGSRCHCDPRGSTSPYCEQGNQCTCKTNVIGQSCSECRRGTFDLSEANLGGCIECYCHEVSSDCQSSNYYREAIPMQIINGTHKFTLTDQTRRFVIEDGYILNPARNEIGYDFSNNQRQQRLFWSLPPQFTGNKVLSYGGNLNFTQTYSALPNHPPSFDTDVILIGSSLTVYWTDDVTLNPNVTRSTSIPLRENKWRRLDQIVGQRPASRADLMKVLSNVQAVLVRATHSTHTQISYLSDVSLDTAVSQRTGRPVASEVEVCRCPQGYRGTSCELCSTGYYQDSDNTCKKCLCNDNEEYCALGPQQQIICTCRTPYSGPYCDRTINPIMMRLYPERVTAAVGQFIRFTCSYNSSEQLSIEFSEQFHAPLNLEYPGLLSMKDNEPTEFYNWGAEKSLVTEIKPKHKMVSCYVKNTEGLVLGILSSMINSGGGSPRPNPPGQPTISISISEPTVIVIETGKDITFRCSGRSLISSNPVEFEWSKENGFLPVNRAIDDRRGVLIIKEAQVSDSGNYICTASDGFSLVTETATLTVGGLNMSRPVVTVTPSVVDVREGEPVEFRCEVTGVPTPTVQWIRDGSSRLPSQSSFASGVFRIPYASLPDEGRYTCIANNSAGDYSETVSLYVQSAPATSPPNPIVSLSVQPQDYRGYTGDTVRLECTASSPRNIRLQWSRLDGVLSSNARDSEGIFTIYNSQPSDSGYYTCTAVDWTTGAVQKEVRARVNVANSPSRPQPTISIEPSRQTAPQGTNVELRCITNESPIQWSKAGDTLPSYAKIDGNTLRIESIQVSDRGVYVCQVEGPGGLSRITAVIEVERREAPAIELYPGSSQTATEGGSALFHCRVLQGIPEPSLHWSRVDGTPLSRQVEQLPNGVLRFTTVARSDEGQYLCTADNSQGSATTVAFLEVLSLPKITITPVGQSIKISLGQSVRLDCQAYGHPQPTVVWSKHQPGYSFYDPKSITEESKQGAVYEIRGATRDDEGSYTCSARNTAGEVEERIQLIVSDEQTTSGPTRGDIPSGGSPGVYILPEEDFTIPLRGNVTFRCIAQDPQQIYLQWKRRDQRPLSPSAQTTNGELFIQEAQFSDSGDYSCEGVDTKGEKFFTAVAHLRVIEPMEIKLEPERQVVRPGDNARITCSATGEQPITISWQSADNRPLPASVRVGGGVIQFIGIQASDAGVYVCKASNVRGILEGTAEVIVNENTSGLLRAENRNQSALERSSIQLRCDTPTYQQITWSRDNAPMPRGARIQGPNLLIDEVQLEDAGRYICRTNEYGTGAAQDYIDLRVEQNPCTLDEFHCRNHQCISILQVCDAVPHCADGSDEASCQIRPSRELSDVEPVIEPSSRDVHYGDIVDLQCRVKSSENVKLYWSRADGGSLPTNARQTGGLLRITFAAPENSGTYRCTSILNNNNRLDKDYYLDVQDVPDDRPTHNTASAETVTTNYGQTVELECSINLEGSISHSWAKHGGVLPSNAQVSGSRLKILSVTYKDAGLYICTASNGDVQVDIPKFILVRGAVPFFAQAKSSYLVLPPLSQGLLNFDIEITFKPESQNGLILYNGQQYGGAGDFISFGLRDGIPEFRFNLGSGTGLVSGSQPLSLGDWHTVHLNRNKKEGSMYVDEHQYYHGNSSGRSQGLDLSQPLFLGGVPDFSSIQTQNGFSSGFVGCISRLVINNKDEIDIMQEQKDSEGVTSCETCAVNPCMNNGVCQEAPTSSGYMCLCPRGFSGLNCSHMGEPCYPGACGQDRCVDTDDGLECYCSLRKAGKRCEREISITEPSFNKNSYLAYPTPKILSKIKIALKFNLADYSNGLLLYCGQNNDGTGDFISLSIRDRHLEFKFVAGSGVNTLVSMDEIVPGQWVEVNAGMGGRSARLAVTGQLPISKSVMASVFKFSTLLYVGGYDKLRIRPAAGVGVRQGFHGCIAEVQVSGLNLDLIMSVVESANIDQCSTDHGDPCQLRPCLNNGVCYPGSDGRSYQCSCPSGFSGHDCEQEQDMCAALQPCQNGGSCIGTPSSYKCNCPFGFAGSTCQERTEFRTEVSFNGDGYV</sequence>
<feature type="domain" description="Laminin IV type A" evidence="18">
    <location>
        <begin position="178"/>
        <end position="359"/>
    </location>
</feature>
<feature type="disulfide bond" evidence="13">
    <location>
        <begin position="82"/>
        <end position="96"/>
    </location>
</feature>
<feature type="domain" description="Laminin EGF-like" evidence="16">
    <location>
        <begin position="103"/>
        <end position="152"/>
    </location>
</feature>